<accession>A0A9N7ML87</accession>
<evidence type="ECO:0000259" key="7">
    <source>
        <dbReference type="PROSITE" id="PS50217"/>
    </source>
</evidence>
<dbReference type="Pfam" id="PF00170">
    <property type="entry name" value="bZIP_1"/>
    <property type="match status" value="1"/>
</dbReference>
<feature type="compositionally biased region" description="Polar residues" evidence="6">
    <location>
        <begin position="1"/>
        <end position="13"/>
    </location>
</feature>
<keyword evidence="2" id="KW-0805">Transcription regulation</keyword>
<evidence type="ECO:0000256" key="3">
    <source>
        <dbReference type="ARBA" id="ARBA00023125"/>
    </source>
</evidence>
<keyword evidence="3" id="KW-0238">DNA-binding</keyword>
<dbReference type="Gene3D" id="1.20.5.170">
    <property type="match status" value="1"/>
</dbReference>
<dbReference type="SMART" id="SM00338">
    <property type="entry name" value="BRLZ"/>
    <property type="match status" value="1"/>
</dbReference>
<protein>
    <submittedName>
        <fullName evidence="8">Basic leucine-zipper 44</fullName>
    </submittedName>
</protein>
<evidence type="ECO:0000313" key="9">
    <source>
        <dbReference type="Proteomes" id="UP001153555"/>
    </source>
</evidence>
<evidence type="ECO:0000256" key="2">
    <source>
        <dbReference type="ARBA" id="ARBA00023015"/>
    </source>
</evidence>
<dbReference type="CDD" id="cd14702">
    <property type="entry name" value="bZIP_plant_GBF1"/>
    <property type="match status" value="1"/>
</dbReference>
<evidence type="ECO:0000256" key="1">
    <source>
        <dbReference type="ARBA" id="ARBA00004123"/>
    </source>
</evidence>
<reference evidence="8" key="1">
    <citation type="submission" date="2019-12" db="EMBL/GenBank/DDBJ databases">
        <authorList>
            <person name="Scholes J."/>
        </authorList>
    </citation>
    <scope>NUCLEOTIDE SEQUENCE</scope>
</reference>
<evidence type="ECO:0000256" key="5">
    <source>
        <dbReference type="ARBA" id="ARBA00023242"/>
    </source>
</evidence>
<dbReference type="GO" id="GO:0045893">
    <property type="term" value="P:positive regulation of DNA-templated transcription"/>
    <property type="evidence" value="ECO:0007669"/>
    <property type="project" value="TreeGrafter"/>
</dbReference>
<dbReference type="InterPro" id="IPR046347">
    <property type="entry name" value="bZIP_sf"/>
</dbReference>
<evidence type="ECO:0000313" key="8">
    <source>
        <dbReference type="EMBL" id="CAA0807638.1"/>
    </source>
</evidence>
<feature type="region of interest" description="Disordered" evidence="6">
    <location>
        <begin position="1"/>
        <end position="38"/>
    </location>
</feature>
<gene>
    <name evidence="8" type="ORF">SHERM_10355</name>
</gene>
<sequence length="149" mass="15768">MDSSSGGASSENAVDQRKRKRMISNRDSARRSRARKQKHLDDLVAQVAELREDNSRILAGLNAAAQNFAGVESENAVLRAQMAELSHRLRSLEEILGFLGGGDLGVAFAAAPAYGMSELAVFGGGGGLWNCSSQPIMMGAAPADPGFLY</sequence>
<dbReference type="AlphaFoldDB" id="A0A9N7ML87"/>
<evidence type="ECO:0000256" key="4">
    <source>
        <dbReference type="ARBA" id="ARBA00023163"/>
    </source>
</evidence>
<dbReference type="PROSITE" id="PS50217">
    <property type="entry name" value="BZIP"/>
    <property type="match status" value="1"/>
</dbReference>
<keyword evidence="4" id="KW-0804">Transcription</keyword>
<dbReference type="GO" id="GO:0005634">
    <property type="term" value="C:nucleus"/>
    <property type="evidence" value="ECO:0007669"/>
    <property type="project" value="UniProtKB-SubCell"/>
</dbReference>
<dbReference type="InterPro" id="IPR004827">
    <property type="entry name" value="bZIP"/>
</dbReference>
<keyword evidence="9" id="KW-1185">Reference proteome</keyword>
<proteinExistence type="predicted"/>
<dbReference type="InterPro" id="IPR045314">
    <property type="entry name" value="bZIP_plant_GBF1"/>
</dbReference>
<dbReference type="FunFam" id="1.20.5.170:FF:000123">
    <property type="entry name" value="Basic region/leucine zipper protein"/>
    <property type="match status" value="1"/>
</dbReference>
<evidence type="ECO:0000256" key="6">
    <source>
        <dbReference type="SAM" id="MobiDB-lite"/>
    </source>
</evidence>
<keyword evidence="5" id="KW-0539">Nucleus</keyword>
<comment type="subcellular location">
    <subcellularLocation>
        <location evidence="1">Nucleus</location>
    </subcellularLocation>
</comment>
<dbReference type="EMBL" id="CACSLK010001140">
    <property type="protein sequence ID" value="CAA0807638.1"/>
    <property type="molecule type" value="Genomic_DNA"/>
</dbReference>
<feature type="domain" description="BZIP" evidence="7">
    <location>
        <begin position="15"/>
        <end position="78"/>
    </location>
</feature>
<dbReference type="Proteomes" id="UP001153555">
    <property type="component" value="Unassembled WGS sequence"/>
</dbReference>
<dbReference type="GO" id="GO:0003700">
    <property type="term" value="F:DNA-binding transcription factor activity"/>
    <property type="evidence" value="ECO:0007669"/>
    <property type="project" value="InterPro"/>
</dbReference>
<dbReference type="GO" id="GO:0000976">
    <property type="term" value="F:transcription cis-regulatory region binding"/>
    <property type="evidence" value="ECO:0007669"/>
    <property type="project" value="TreeGrafter"/>
</dbReference>
<dbReference type="PANTHER" id="PTHR45764">
    <property type="entry name" value="BZIP TRANSCRIPTION FACTOR 44"/>
    <property type="match status" value="1"/>
</dbReference>
<organism evidence="8 9">
    <name type="scientific">Striga hermonthica</name>
    <name type="common">Purple witchweed</name>
    <name type="synonym">Buchnera hermonthica</name>
    <dbReference type="NCBI Taxonomy" id="68872"/>
    <lineage>
        <taxon>Eukaryota</taxon>
        <taxon>Viridiplantae</taxon>
        <taxon>Streptophyta</taxon>
        <taxon>Embryophyta</taxon>
        <taxon>Tracheophyta</taxon>
        <taxon>Spermatophyta</taxon>
        <taxon>Magnoliopsida</taxon>
        <taxon>eudicotyledons</taxon>
        <taxon>Gunneridae</taxon>
        <taxon>Pentapetalae</taxon>
        <taxon>asterids</taxon>
        <taxon>lamiids</taxon>
        <taxon>Lamiales</taxon>
        <taxon>Orobanchaceae</taxon>
        <taxon>Buchnereae</taxon>
        <taxon>Striga</taxon>
    </lineage>
</organism>
<dbReference type="SUPFAM" id="SSF57959">
    <property type="entry name" value="Leucine zipper domain"/>
    <property type="match status" value="1"/>
</dbReference>
<dbReference type="GO" id="GO:0046982">
    <property type="term" value="F:protein heterodimerization activity"/>
    <property type="evidence" value="ECO:0007669"/>
    <property type="project" value="UniProtKB-ARBA"/>
</dbReference>
<comment type="caution">
    <text evidence="8">The sequence shown here is derived from an EMBL/GenBank/DDBJ whole genome shotgun (WGS) entry which is preliminary data.</text>
</comment>
<dbReference type="OrthoDB" id="551672at2759"/>
<dbReference type="PANTHER" id="PTHR45764:SF76">
    <property type="entry name" value="OS02G0132500 PROTEIN"/>
    <property type="match status" value="1"/>
</dbReference>
<name>A0A9N7ML87_STRHE</name>
<dbReference type="PROSITE" id="PS00036">
    <property type="entry name" value="BZIP_BASIC"/>
    <property type="match status" value="1"/>
</dbReference>